<evidence type="ECO:0000313" key="1">
    <source>
        <dbReference type="EMBL" id="KAI3771336.1"/>
    </source>
</evidence>
<reference evidence="2" key="1">
    <citation type="journal article" date="2022" name="Mol. Ecol. Resour.">
        <title>The genomes of chicory, endive, great burdock and yacon provide insights into Asteraceae palaeo-polyploidization history and plant inulin production.</title>
        <authorList>
            <person name="Fan W."/>
            <person name="Wang S."/>
            <person name="Wang H."/>
            <person name="Wang A."/>
            <person name="Jiang F."/>
            <person name="Liu H."/>
            <person name="Zhao H."/>
            <person name="Xu D."/>
            <person name="Zhang Y."/>
        </authorList>
    </citation>
    <scope>NUCLEOTIDE SEQUENCE [LARGE SCALE GENOMIC DNA]</scope>
    <source>
        <strain evidence="2">cv. Niubang</strain>
    </source>
</reference>
<name>A0ACB9FK39_ARCLA</name>
<proteinExistence type="predicted"/>
<evidence type="ECO:0000313" key="2">
    <source>
        <dbReference type="Proteomes" id="UP001055879"/>
    </source>
</evidence>
<dbReference type="EMBL" id="CM042047">
    <property type="protein sequence ID" value="KAI3771336.1"/>
    <property type="molecule type" value="Genomic_DNA"/>
</dbReference>
<dbReference type="Proteomes" id="UP001055879">
    <property type="component" value="Linkage Group LG01"/>
</dbReference>
<protein>
    <submittedName>
        <fullName evidence="1">Uncharacterized protein</fullName>
    </submittedName>
</protein>
<organism evidence="1 2">
    <name type="scientific">Arctium lappa</name>
    <name type="common">Greater burdock</name>
    <name type="synonym">Lappa major</name>
    <dbReference type="NCBI Taxonomy" id="4217"/>
    <lineage>
        <taxon>Eukaryota</taxon>
        <taxon>Viridiplantae</taxon>
        <taxon>Streptophyta</taxon>
        <taxon>Embryophyta</taxon>
        <taxon>Tracheophyta</taxon>
        <taxon>Spermatophyta</taxon>
        <taxon>Magnoliopsida</taxon>
        <taxon>eudicotyledons</taxon>
        <taxon>Gunneridae</taxon>
        <taxon>Pentapetalae</taxon>
        <taxon>asterids</taxon>
        <taxon>campanulids</taxon>
        <taxon>Asterales</taxon>
        <taxon>Asteraceae</taxon>
        <taxon>Carduoideae</taxon>
        <taxon>Cardueae</taxon>
        <taxon>Arctiinae</taxon>
        <taxon>Arctium</taxon>
    </lineage>
</organism>
<keyword evidence="2" id="KW-1185">Reference proteome</keyword>
<gene>
    <name evidence="1" type="ORF">L6452_02498</name>
</gene>
<accession>A0ACB9FK39</accession>
<sequence length="335" mass="37114">MTADEGSAIVISDETGSFSVGSKLKNTHDGSSSLQKKREHSLLDTLAESRESPPSPHVDQIVEDIPTASPTSSPPQLSNEAQPQITQTSVGVKLQETLDVAMEATDEILRITKDVSTPSINMVEVEPPLKPFVSPTPSFDLNKITKPRTRLEPSLRQNVTIALADLDQLLGLNIPPQPKIPVETTQEGVNEETNVHNEEVVDSQPSETHRDKPPSQEKKKSLVNFSFDAYGMIEENGNFDDNIAYDEEPTEPQMKIPLPVHTTDFTNNMQDKENEVDEVVDGTRVMETKDVAVHKKYKRTNTRSTRKRKGDGQHQTKTNEENQGVNLGNQEGSNE</sequence>
<comment type="caution">
    <text evidence="1">The sequence shown here is derived from an EMBL/GenBank/DDBJ whole genome shotgun (WGS) entry which is preliminary data.</text>
</comment>
<reference evidence="1 2" key="2">
    <citation type="journal article" date="2022" name="Mol. Ecol. Resour.">
        <title>The genomes of chicory, endive, great burdock and yacon provide insights into Asteraceae paleo-polyploidization history and plant inulin production.</title>
        <authorList>
            <person name="Fan W."/>
            <person name="Wang S."/>
            <person name="Wang H."/>
            <person name="Wang A."/>
            <person name="Jiang F."/>
            <person name="Liu H."/>
            <person name="Zhao H."/>
            <person name="Xu D."/>
            <person name="Zhang Y."/>
        </authorList>
    </citation>
    <scope>NUCLEOTIDE SEQUENCE [LARGE SCALE GENOMIC DNA]</scope>
    <source>
        <strain evidence="2">cv. Niubang</strain>
    </source>
</reference>